<reference evidence="2 3" key="1">
    <citation type="submission" date="2015-11" db="EMBL/GenBank/DDBJ databases">
        <title>Draft genome sequence of Paramesorhizobium deserti A-3-E, a strain highly resistant to diverse beta-lactam antibiotics.</title>
        <authorList>
            <person name="Lv R."/>
            <person name="Yang X."/>
            <person name="Fang N."/>
            <person name="Guo J."/>
            <person name="Luo X."/>
            <person name="Peng F."/>
            <person name="Yang R."/>
            <person name="Cui Y."/>
            <person name="Fang C."/>
            <person name="Song Y."/>
        </authorList>
    </citation>
    <scope>NUCLEOTIDE SEQUENCE [LARGE SCALE GENOMIC DNA]</scope>
    <source>
        <strain evidence="2 3">A-3-E</strain>
    </source>
</reference>
<dbReference type="RefSeq" id="WP_068882434.1">
    <property type="nucleotide sequence ID" value="NZ_LNTU01000023.1"/>
</dbReference>
<dbReference type="Pfam" id="PF03928">
    <property type="entry name" value="HbpS-like"/>
    <property type="match status" value="1"/>
</dbReference>
<keyword evidence="3" id="KW-1185">Reference proteome</keyword>
<dbReference type="PANTHER" id="PTHR28255:SF1">
    <property type="entry name" value="UPF0303 PROTEIN YBR137W"/>
    <property type="match status" value="1"/>
</dbReference>
<dbReference type="InterPro" id="IPR005624">
    <property type="entry name" value="PduO/GlcC-like"/>
</dbReference>
<dbReference type="EMBL" id="LNTU01000023">
    <property type="protein sequence ID" value="KXF76843.1"/>
    <property type="molecule type" value="Genomic_DNA"/>
</dbReference>
<protein>
    <recommendedName>
        <fullName evidence="1">UPF0303 protein ATN84_12575</fullName>
    </recommendedName>
</protein>
<dbReference type="NCBIfam" id="NF002696">
    <property type="entry name" value="PRK02487.1-5"/>
    <property type="match status" value="1"/>
</dbReference>
<evidence type="ECO:0000313" key="3">
    <source>
        <dbReference type="Proteomes" id="UP000070107"/>
    </source>
</evidence>
<comment type="caution">
    <text evidence="2">The sequence shown here is derived from an EMBL/GenBank/DDBJ whole genome shotgun (WGS) entry which is preliminary data.</text>
</comment>
<dbReference type="PANTHER" id="PTHR28255">
    <property type="match status" value="1"/>
</dbReference>
<sequence length="166" mass="18267">MSHREDIEKILIQEKTLVFDAFDEATAFELGSRIRDFALADGLGVAIDVSLWDRRLFYAVTPGATADNQEWVRRKFNVVRRFHASSYRLVLEQDRDDRMFPPHRALDVEDYALAGGGFPIRVKGAGVIGTAIVSGLPQREDHNLVVKALATVLGADAGALALASSN</sequence>
<dbReference type="Gene3D" id="3.30.450.150">
    <property type="entry name" value="Haem-degrading domain"/>
    <property type="match status" value="1"/>
</dbReference>
<evidence type="ECO:0000256" key="1">
    <source>
        <dbReference type="HAMAP-Rule" id="MF_00761"/>
    </source>
</evidence>
<name>A0A135HUH1_9HYPH</name>
<proteinExistence type="inferred from homology"/>
<gene>
    <name evidence="2" type="ORF">ATN84_12575</name>
</gene>
<dbReference type="STRING" id="1494590.ATN84_12575"/>
<comment type="similarity">
    <text evidence="1">Belongs to the UPF0303 family.</text>
</comment>
<evidence type="ECO:0000313" key="2">
    <source>
        <dbReference type="EMBL" id="KXF76843.1"/>
    </source>
</evidence>
<organism evidence="2 3">
    <name type="scientific">Paramesorhizobium deserti</name>
    <dbReference type="NCBI Taxonomy" id="1494590"/>
    <lineage>
        <taxon>Bacteria</taxon>
        <taxon>Pseudomonadati</taxon>
        <taxon>Pseudomonadota</taxon>
        <taxon>Alphaproteobacteria</taxon>
        <taxon>Hyphomicrobiales</taxon>
        <taxon>Phyllobacteriaceae</taxon>
        <taxon>Paramesorhizobium</taxon>
    </lineage>
</organism>
<dbReference type="InterPro" id="IPR038084">
    <property type="entry name" value="PduO/GlcC-like_sf"/>
</dbReference>
<dbReference type="SUPFAM" id="SSF143744">
    <property type="entry name" value="GlcG-like"/>
    <property type="match status" value="1"/>
</dbReference>
<dbReference type="HAMAP" id="MF_00761">
    <property type="entry name" value="UPF0303"/>
    <property type="match status" value="1"/>
</dbReference>
<dbReference type="InterPro" id="IPR010371">
    <property type="entry name" value="YBR137W-like"/>
</dbReference>
<dbReference type="OrthoDB" id="9815315at2"/>
<dbReference type="Proteomes" id="UP000070107">
    <property type="component" value="Unassembled WGS sequence"/>
</dbReference>
<dbReference type="AlphaFoldDB" id="A0A135HUH1"/>
<dbReference type="PIRSF" id="PIRSF008757">
    <property type="entry name" value="UCP008757"/>
    <property type="match status" value="1"/>
</dbReference>
<accession>A0A135HUH1</accession>